<sequence>MEDINEKSALIVVDMQNDFIIGSLCIKNGHANEDPLEIVEPINKLIESNYFDLIIFTKDWHPDNHISFYENIHNSDRLLSEENKNPKCFDNVLFIKPFEYRQIIFPKHCVSNTYGAEIHSDIVIPKNSYFVNKGIDTFHDSFSGFFDNHKVNKTELENILKENNIKVVFVCGVAYEYCVSSTANDASDLGFKTYLIKDCTKGLDFDEMKKAKEKMNERAVIEITSSEIFHLNNDS</sequence>
<dbReference type="STRING" id="34506.A0A090MV57"/>
<evidence type="ECO:0000256" key="4">
    <source>
        <dbReference type="ARBA" id="ARBA00022801"/>
    </source>
</evidence>
<evidence type="ECO:0000256" key="2">
    <source>
        <dbReference type="ARBA" id="ARBA00022642"/>
    </source>
</evidence>
<dbReference type="CTD" id="36375023"/>
<dbReference type="CDD" id="cd01011">
    <property type="entry name" value="nicotinamidase"/>
    <property type="match status" value="1"/>
</dbReference>
<dbReference type="AlphaFoldDB" id="A0A090MV57"/>
<feature type="domain" description="Isochorismatase-like" evidence="8">
    <location>
        <begin position="8"/>
        <end position="224"/>
    </location>
</feature>
<dbReference type="WormBase" id="SRAE_1000092800">
    <property type="protein sequence ID" value="SRP06593"/>
    <property type="gene ID" value="WBGene00257528"/>
</dbReference>
<gene>
    <name evidence="9 11 12" type="ORF">SRAE_1000092800</name>
</gene>
<accession>A0A090MV57</accession>
<dbReference type="OMA" id="YDVPHER"/>
<evidence type="ECO:0000313" key="11">
    <source>
        <dbReference type="WBParaSite" id="SRAE_1000092800.1"/>
    </source>
</evidence>
<evidence type="ECO:0000313" key="9">
    <source>
        <dbReference type="EMBL" id="CEF62658.1"/>
    </source>
</evidence>
<evidence type="ECO:0000256" key="5">
    <source>
        <dbReference type="ARBA" id="ARBA00037900"/>
    </source>
</evidence>
<dbReference type="InterPro" id="IPR036380">
    <property type="entry name" value="Isochorismatase-like_sf"/>
</dbReference>
<keyword evidence="4" id="KW-0378">Hydrolase</keyword>
<reference evidence="11" key="2">
    <citation type="submission" date="2020-12" db="UniProtKB">
        <authorList>
            <consortium name="WormBaseParasite"/>
        </authorList>
    </citation>
    <scope>IDENTIFICATION</scope>
</reference>
<dbReference type="Gene3D" id="3.40.50.850">
    <property type="entry name" value="Isochorismatase-like"/>
    <property type="match status" value="1"/>
</dbReference>
<evidence type="ECO:0000256" key="1">
    <source>
        <dbReference type="ARBA" id="ARBA00006336"/>
    </source>
</evidence>
<comment type="pathway">
    <text evidence="5">Cofactor biosynthesis; nicotinate biosynthesis; nicotinate from nicotinamide: step 1/1.</text>
</comment>
<evidence type="ECO:0000313" key="10">
    <source>
        <dbReference type="Proteomes" id="UP000035682"/>
    </source>
</evidence>
<dbReference type="RefSeq" id="XP_024501860.1">
    <property type="nucleotide sequence ID" value="XM_024647821.1"/>
</dbReference>
<dbReference type="GO" id="GO:0019363">
    <property type="term" value="P:pyridine nucleotide biosynthetic process"/>
    <property type="evidence" value="ECO:0007669"/>
    <property type="project" value="UniProtKB-KW"/>
</dbReference>
<dbReference type="Proteomes" id="UP000035682">
    <property type="component" value="Unplaced"/>
</dbReference>
<dbReference type="SUPFAM" id="SSF52499">
    <property type="entry name" value="Isochorismatase-like hydrolases"/>
    <property type="match status" value="1"/>
</dbReference>
<proteinExistence type="inferred from homology"/>
<evidence type="ECO:0000256" key="6">
    <source>
        <dbReference type="ARBA" id="ARBA00039017"/>
    </source>
</evidence>
<evidence type="ECO:0000259" key="8">
    <source>
        <dbReference type="Pfam" id="PF00857"/>
    </source>
</evidence>
<dbReference type="GO" id="GO:0046872">
    <property type="term" value="F:metal ion binding"/>
    <property type="evidence" value="ECO:0007669"/>
    <property type="project" value="UniProtKB-KW"/>
</dbReference>
<keyword evidence="2" id="KW-0662">Pyridine nucleotide biosynthesis</keyword>
<dbReference type="OrthoDB" id="167809at2759"/>
<protein>
    <recommendedName>
        <fullName evidence="6">nicotinamidase</fullName>
        <ecNumber evidence="6">3.5.1.19</ecNumber>
    </recommendedName>
    <alternativeName>
        <fullName evidence="7">Nicotinamide deamidase</fullName>
    </alternativeName>
</protein>
<dbReference type="InterPro" id="IPR000868">
    <property type="entry name" value="Isochorismatase-like_dom"/>
</dbReference>
<dbReference type="Pfam" id="PF00857">
    <property type="entry name" value="Isochorismatase"/>
    <property type="match status" value="1"/>
</dbReference>
<dbReference type="PANTHER" id="PTHR11080">
    <property type="entry name" value="PYRAZINAMIDASE/NICOTINAMIDASE"/>
    <property type="match status" value="1"/>
</dbReference>
<dbReference type="InterPro" id="IPR052347">
    <property type="entry name" value="Isochorismatase_Nicotinamidase"/>
</dbReference>
<organism evidence="9">
    <name type="scientific">Strongyloides ratti</name>
    <name type="common">Parasitic roundworm</name>
    <dbReference type="NCBI Taxonomy" id="34506"/>
    <lineage>
        <taxon>Eukaryota</taxon>
        <taxon>Metazoa</taxon>
        <taxon>Ecdysozoa</taxon>
        <taxon>Nematoda</taxon>
        <taxon>Chromadorea</taxon>
        <taxon>Rhabditida</taxon>
        <taxon>Tylenchina</taxon>
        <taxon>Panagrolaimomorpha</taxon>
        <taxon>Strongyloidoidea</taxon>
        <taxon>Strongyloididae</taxon>
        <taxon>Strongyloides</taxon>
    </lineage>
</organism>
<dbReference type="GO" id="GO:0008936">
    <property type="term" value="F:nicotinamidase activity"/>
    <property type="evidence" value="ECO:0007669"/>
    <property type="project" value="UniProtKB-EC"/>
</dbReference>
<dbReference type="EC" id="3.5.1.19" evidence="6"/>
<name>A0A090MV57_STRRB</name>
<evidence type="ECO:0000256" key="3">
    <source>
        <dbReference type="ARBA" id="ARBA00022723"/>
    </source>
</evidence>
<keyword evidence="10" id="KW-1185">Reference proteome</keyword>
<dbReference type="PANTHER" id="PTHR11080:SF2">
    <property type="entry name" value="LD05707P"/>
    <property type="match status" value="1"/>
</dbReference>
<evidence type="ECO:0000313" key="12">
    <source>
        <dbReference type="WormBase" id="SRAE_1000092800"/>
    </source>
</evidence>
<dbReference type="GeneID" id="36375023"/>
<comment type="similarity">
    <text evidence="1">Belongs to the isochorismatase family.</text>
</comment>
<dbReference type="WBParaSite" id="SRAE_1000092800.1">
    <property type="protein sequence ID" value="SRAE_1000092800.1"/>
    <property type="gene ID" value="WBGene00257528"/>
</dbReference>
<dbReference type="EMBL" id="LN609528">
    <property type="protein sequence ID" value="CEF62658.1"/>
    <property type="molecule type" value="Genomic_DNA"/>
</dbReference>
<evidence type="ECO:0000256" key="7">
    <source>
        <dbReference type="ARBA" id="ARBA00043224"/>
    </source>
</evidence>
<keyword evidence="3" id="KW-0479">Metal-binding</keyword>
<reference evidence="9 10" key="1">
    <citation type="submission" date="2014-09" db="EMBL/GenBank/DDBJ databases">
        <authorList>
            <person name="Martin A.A."/>
        </authorList>
    </citation>
    <scope>NUCLEOTIDE SEQUENCE</scope>
    <source>
        <strain evidence="10">ED321</strain>
        <strain evidence="9">ED321 Heterogonic</strain>
    </source>
</reference>